<evidence type="ECO:0000256" key="5">
    <source>
        <dbReference type="ARBA" id="ARBA00022679"/>
    </source>
</evidence>
<comment type="caution">
    <text evidence="11">The sequence shown here is derived from an EMBL/GenBank/DDBJ whole genome shotgun (WGS) entry which is preliminary data.</text>
</comment>
<evidence type="ECO:0000313" key="11">
    <source>
        <dbReference type="EMBL" id="GIN61475.1"/>
    </source>
</evidence>
<gene>
    <name evidence="10 11" type="primary">rpoZ</name>
    <name evidence="11" type="ORF">J27TS8_14680</name>
</gene>
<keyword evidence="4 10" id="KW-0240">DNA-directed RNA polymerase</keyword>
<dbReference type="OrthoDB" id="9815459at2"/>
<dbReference type="Proteomes" id="UP000682111">
    <property type="component" value="Unassembled WGS sequence"/>
</dbReference>
<evidence type="ECO:0000256" key="3">
    <source>
        <dbReference type="ARBA" id="ARBA00013725"/>
    </source>
</evidence>
<keyword evidence="5 10" id="KW-0808">Transferase</keyword>
<sequence>MLYPSIDSLLTKIDSKYSLVSVAAKRARRLQQDAQPYLTKYVSHKSVGKALEEIHADQLTFRMVDQEEAATN</sequence>
<dbReference type="EC" id="2.7.7.6" evidence="2 10"/>
<protein>
    <recommendedName>
        <fullName evidence="3 10">DNA-directed RNA polymerase subunit omega</fullName>
        <shortName evidence="10">RNAP omega subunit</shortName>
        <ecNumber evidence="2 10">2.7.7.6</ecNumber>
    </recommendedName>
    <alternativeName>
        <fullName evidence="10">RNA polymerase omega subunit</fullName>
    </alternativeName>
    <alternativeName>
        <fullName evidence="8 10">Transcriptase subunit omega</fullName>
    </alternativeName>
</protein>
<dbReference type="InterPro" id="IPR006110">
    <property type="entry name" value="Pol_omega/Rpo6/RPB6"/>
</dbReference>
<dbReference type="GO" id="GO:0000428">
    <property type="term" value="C:DNA-directed RNA polymerase complex"/>
    <property type="evidence" value="ECO:0007669"/>
    <property type="project" value="UniProtKB-KW"/>
</dbReference>
<dbReference type="InterPro" id="IPR003716">
    <property type="entry name" value="DNA-dir_RNA_pol_omega"/>
</dbReference>
<dbReference type="Pfam" id="PF01192">
    <property type="entry name" value="RNA_pol_Rpb6"/>
    <property type="match status" value="1"/>
</dbReference>
<dbReference type="RefSeq" id="WP_095307962.1">
    <property type="nucleotide sequence ID" value="NZ_BORC01000002.1"/>
</dbReference>
<accession>A0A920BSV1</accession>
<reference evidence="11" key="1">
    <citation type="submission" date="2021-03" db="EMBL/GenBank/DDBJ databases">
        <title>Antimicrobial resistance genes in bacteria isolated from Japanese honey, and their potential for conferring macrolide and lincosamide resistance in the American foulbrood pathogen Paenibacillus larvae.</title>
        <authorList>
            <person name="Okamoto M."/>
            <person name="Kumagai M."/>
            <person name="Kanamori H."/>
            <person name="Takamatsu D."/>
        </authorList>
    </citation>
    <scope>NUCLEOTIDE SEQUENCE</scope>
    <source>
        <strain evidence="11">J27TS8</strain>
    </source>
</reference>
<dbReference type="AlphaFoldDB" id="A0A920BSV1"/>
<dbReference type="SMART" id="SM01409">
    <property type="entry name" value="RNA_pol_Rpb6"/>
    <property type="match status" value="1"/>
</dbReference>
<comment type="function">
    <text evidence="10">Promotes RNA polymerase assembly. Latches the N- and C-terminal regions of the beta' subunit thereby facilitating its interaction with the beta and alpha subunits.</text>
</comment>
<evidence type="ECO:0000256" key="8">
    <source>
        <dbReference type="ARBA" id="ARBA00029924"/>
    </source>
</evidence>
<evidence type="ECO:0000256" key="4">
    <source>
        <dbReference type="ARBA" id="ARBA00022478"/>
    </source>
</evidence>
<dbReference type="GO" id="GO:0003677">
    <property type="term" value="F:DNA binding"/>
    <property type="evidence" value="ECO:0007669"/>
    <property type="project" value="UniProtKB-UniRule"/>
</dbReference>
<keyword evidence="7 10" id="KW-0804">Transcription</keyword>
<dbReference type="Gene3D" id="3.90.940.10">
    <property type="match status" value="1"/>
</dbReference>
<dbReference type="PANTHER" id="PTHR34476">
    <property type="entry name" value="DNA-DIRECTED RNA POLYMERASE SUBUNIT OMEGA"/>
    <property type="match status" value="1"/>
</dbReference>
<evidence type="ECO:0000313" key="12">
    <source>
        <dbReference type="Proteomes" id="UP000682111"/>
    </source>
</evidence>
<comment type="catalytic activity">
    <reaction evidence="9 10">
        <text>RNA(n) + a ribonucleoside 5'-triphosphate = RNA(n+1) + diphosphate</text>
        <dbReference type="Rhea" id="RHEA:21248"/>
        <dbReference type="Rhea" id="RHEA-COMP:14527"/>
        <dbReference type="Rhea" id="RHEA-COMP:17342"/>
        <dbReference type="ChEBI" id="CHEBI:33019"/>
        <dbReference type="ChEBI" id="CHEBI:61557"/>
        <dbReference type="ChEBI" id="CHEBI:140395"/>
        <dbReference type="EC" id="2.7.7.6"/>
    </reaction>
</comment>
<evidence type="ECO:0000256" key="9">
    <source>
        <dbReference type="ARBA" id="ARBA00048552"/>
    </source>
</evidence>
<dbReference type="InterPro" id="IPR036161">
    <property type="entry name" value="RPB6/omega-like_sf"/>
</dbReference>
<dbReference type="NCBIfam" id="TIGR00690">
    <property type="entry name" value="rpoZ"/>
    <property type="match status" value="1"/>
</dbReference>
<dbReference type="GO" id="GO:0006351">
    <property type="term" value="P:DNA-templated transcription"/>
    <property type="evidence" value="ECO:0007669"/>
    <property type="project" value="UniProtKB-UniRule"/>
</dbReference>
<comment type="subunit">
    <text evidence="10">The RNAP catalytic core consists of 2 alpha, 1 beta, 1 beta' and 1 omega subunit. When a sigma factor is associated with the core the holoenzyme is formed, which can initiate transcription.</text>
</comment>
<dbReference type="PANTHER" id="PTHR34476:SF1">
    <property type="entry name" value="DNA-DIRECTED RNA POLYMERASE SUBUNIT OMEGA"/>
    <property type="match status" value="1"/>
</dbReference>
<evidence type="ECO:0000256" key="7">
    <source>
        <dbReference type="ARBA" id="ARBA00023163"/>
    </source>
</evidence>
<comment type="similarity">
    <text evidence="1 10">Belongs to the RNA polymerase subunit omega family.</text>
</comment>
<organism evidence="11 12">
    <name type="scientific">Robertmurraya siralis</name>
    <dbReference type="NCBI Taxonomy" id="77777"/>
    <lineage>
        <taxon>Bacteria</taxon>
        <taxon>Bacillati</taxon>
        <taxon>Bacillota</taxon>
        <taxon>Bacilli</taxon>
        <taxon>Bacillales</taxon>
        <taxon>Bacillaceae</taxon>
        <taxon>Robertmurraya</taxon>
    </lineage>
</organism>
<evidence type="ECO:0000256" key="1">
    <source>
        <dbReference type="ARBA" id="ARBA00006711"/>
    </source>
</evidence>
<evidence type="ECO:0000256" key="10">
    <source>
        <dbReference type="HAMAP-Rule" id="MF_00366"/>
    </source>
</evidence>
<name>A0A920BSV1_9BACI</name>
<keyword evidence="6 10" id="KW-0548">Nucleotidyltransferase</keyword>
<evidence type="ECO:0000256" key="6">
    <source>
        <dbReference type="ARBA" id="ARBA00022695"/>
    </source>
</evidence>
<dbReference type="GO" id="GO:0003899">
    <property type="term" value="F:DNA-directed RNA polymerase activity"/>
    <property type="evidence" value="ECO:0007669"/>
    <property type="project" value="UniProtKB-UniRule"/>
</dbReference>
<dbReference type="SUPFAM" id="SSF63562">
    <property type="entry name" value="RPB6/omega subunit-like"/>
    <property type="match status" value="1"/>
</dbReference>
<dbReference type="EMBL" id="BORC01000002">
    <property type="protein sequence ID" value="GIN61475.1"/>
    <property type="molecule type" value="Genomic_DNA"/>
</dbReference>
<evidence type="ECO:0000256" key="2">
    <source>
        <dbReference type="ARBA" id="ARBA00012418"/>
    </source>
</evidence>
<keyword evidence="12" id="KW-1185">Reference proteome</keyword>
<dbReference type="HAMAP" id="MF_00366">
    <property type="entry name" value="RNApol_bact_RpoZ"/>
    <property type="match status" value="1"/>
</dbReference>
<proteinExistence type="inferred from homology"/>